<dbReference type="STRING" id="1123402.SAMN02583745_02375"/>
<protein>
    <recommendedName>
        <fullName evidence="3">Lipoprotein</fullName>
    </recommendedName>
</protein>
<dbReference type="PROSITE" id="PS51257">
    <property type="entry name" value="PROKAR_LIPOPROTEIN"/>
    <property type="match status" value="1"/>
</dbReference>
<dbReference type="EMBL" id="FOHV01000026">
    <property type="protein sequence ID" value="SET44215.1"/>
    <property type="molecule type" value="Genomic_DNA"/>
</dbReference>
<keyword evidence="2" id="KW-1185">Reference proteome</keyword>
<name>A0A1I0EGL1_9GAMM</name>
<accession>A0A1I0EGL1</accession>
<dbReference type="RefSeq" id="WP_093321397.1">
    <property type="nucleotide sequence ID" value="NZ_FOHV01000026.1"/>
</dbReference>
<sequence length="97" mass="10623">MKFSKFILASIFALGLVGCSESESDFKAKFTAECQKGAAGLSEDISVKLCDCTYDKLKEKLGATEFTEIYKTKTQDFLTASAQSAQICMADILRNTQ</sequence>
<organism evidence="1 2">
    <name type="scientific">Thorsellia anophelis DSM 18579</name>
    <dbReference type="NCBI Taxonomy" id="1123402"/>
    <lineage>
        <taxon>Bacteria</taxon>
        <taxon>Pseudomonadati</taxon>
        <taxon>Pseudomonadota</taxon>
        <taxon>Gammaproteobacteria</taxon>
        <taxon>Enterobacterales</taxon>
        <taxon>Thorselliaceae</taxon>
        <taxon>Thorsellia</taxon>
    </lineage>
</organism>
<gene>
    <name evidence="1" type="ORF">SAMN02583745_02375</name>
</gene>
<evidence type="ECO:0000313" key="2">
    <source>
        <dbReference type="Proteomes" id="UP000242642"/>
    </source>
</evidence>
<evidence type="ECO:0008006" key="3">
    <source>
        <dbReference type="Google" id="ProtNLM"/>
    </source>
</evidence>
<reference evidence="2" key="1">
    <citation type="submission" date="2016-10" db="EMBL/GenBank/DDBJ databases">
        <authorList>
            <person name="Varghese N."/>
            <person name="Submissions S."/>
        </authorList>
    </citation>
    <scope>NUCLEOTIDE SEQUENCE [LARGE SCALE GENOMIC DNA]</scope>
    <source>
        <strain evidence="2">DSM 18579</strain>
    </source>
</reference>
<dbReference type="Proteomes" id="UP000242642">
    <property type="component" value="Unassembled WGS sequence"/>
</dbReference>
<dbReference type="AlphaFoldDB" id="A0A1I0EGL1"/>
<proteinExistence type="predicted"/>
<evidence type="ECO:0000313" key="1">
    <source>
        <dbReference type="EMBL" id="SET44215.1"/>
    </source>
</evidence>